<reference evidence="4" key="1">
    <citation type="submission" date="2015-04" db="EMBL/GenBank/DDBJ databases">
        <title>Genome sequence of Mycobacterium arupense GUC1.</title>
        <authorList>
            <person name="Greninger A.L."/>
            <person name="Cunningham G."/>
            <person name="Chiu C.Y."/>
            <person name="Miller S."/>
        </authorList>
    </citation>
    <scope>NUCLEOTIDE SEQUENCE [LARGE SCALE GENOMIC DNA]</scope>
    <source>
        <strain evidence="4">GUC1</strain>
    </source>
</reference>
<feature type="region of interest" description="Disordered" evidence="1">
    <location>
        <begin position="171"/>
        <end position="207"/>
    </location>
</feature>
<organism evidence="2 4">
    <name type="scientific">Mycolicibacter arupensis</name>
    <dbReference type="NCBI Taxonomy" id="342002"/>
    <lineage>
        <taxon>Bacteria</taxon>
        <taxon>Bacillati</taxon>
        <taxon>Actinomycetota</taxon>
        <taxon>Actinomycetes</taxon>
        <taxon>Mycobacteriales</taxon>
        <taxon>Mycobacteriaceae</taxon>
        <taxon>Mycolicibacter</taxon>
    </lineage>
</organism>
<name>A0A0F5N0M4_9MYCO</name>
<accession>A0A0F5N0M4</accession>
<evidence type="ECO:0008006" key="6">
    <source>
        <dbReference type="Google" id="ProtNLM"/>
    </source>
</evidence>
<dbReference type="EMBL" id="LASW01000010">
    <property type="protein sequence ID" value="KKC00576.1"/>
    <property type="molecule type" value="Genomic_DNA"/>
</dbReference>
<gene>
    <name evidence="3" type="ORF">BST15_04515</name>
    <name evidence="2" type="ORF">WR43_04345</name>
</gene>
<evidence type="ECO:0000313" key="4">
    <source>
        <dbReference type="Proteomes" id="UP000034416"/>
    </source>
</evidence>
<dbReference type="AlphaFoldDB" id="A0A0F5N0M4"/>
<evidence type="ECO:0000313" key="3">
    <source>
        <dbReference type="EMBL" id="ORA00469.1"/>
    </source>
</evidence>
<reference evidence="2" key="2">
    <citation type="submission" date="2015-04" db="EMBL/GenBank/DDBJ databases">
        <title>Genome sequence of Mycobacterium arupense strain GUC1.</title>
        <authorList>
            <person name="Greninger A.L."/>
            <person name="Cunningham G."/>
            <person name="Chiu C.Y."/>
            <person name="Miller S."/>
        </authorList>
    </citation>
    <scope>NUCLEOTIDE SEQUENCE</scope>
    <source>
        <strain evidence="2">GUC1</strain>
    </source>
</reference>
<dbReference type="PATRIC" id="fig|342002.3.peg.698"/>
<proteinExistence type="predicted"/>
<dbReference type="EMBL" id="MVHH01000005">
    <property type="protein sequence ID" value="ORA00469.1"/>
    <property type="molecule type" value="Genomic_DNA"/>
</dbReference>
<keyword evidence="5" id="KW-1185">Reference proteome</keyword>
<dbReference type="STRING" id="342002.BST15_04515"/>
<dbReference type="OrthoDB" id="4371679at2"/>
<evidence type="ECO:0000256" key="1">
    <source>
        <dbReference type="SAM" id="MobiDB-lite"/>
    </source>
</evidence>
<protein>
    <recommendedName>
        <fullName evidence="6">PE-PPE domain-containing protein</fullName>
    </recommendedName>
</protein>
<dbReference type="RefSeq" id="WP_046188355.1">
    <property type="nucleotide sequence ID" value="NZ_JACKUJ010000035.1"/>
</dbReference>
<dbReference type="Proteomes" id="UP000034416">
    <property type="component" value="Unassembled WGS sequence"/>
</dbReference>
<comment type="caution">
    <text evidence="2">The sequence shown here is derived from an EMBL/GenBank/DDBJ whole genome shotgun (WGS) entry which is preliminary data.</text>
</comment>
<reference evidence="3 5" key="3">
    <citation type="submission" date="2016-12" db="EMBL/GenBank/DDBJ databases">
        <title>The new phylogeny of genus Mycobacterium.</title>
        <authorList>
            <person name="Tortoli E."/>
            <person name="Trovato A."/>
            <person name="Cirillo D.M."/>
        </authorList>
    </citation>
    <scope>NUCLEOTIDE SEQUENCE [LARGE SCALE GENOMIC DNA]</scope>
    <source>
        <strain evidence="3 5">DSM 44942</strain>
    </source>
</reference>
<evidence type="ECO:0000313" key="2">
    <source>
        <dbReference type="EMBL" id="KKC00576.1"/>
    </source>
</evidence>
<sequence>MRLAAEGSLLNIPFNLFQDFVNVPYNEVQAANLLANSFFFTGSWFTPSATNIWGEDPGDPGHFMAVMDFMFPFAPEISGQYQPDFDEEALANGTAGLGQQTAMLAAAMLPVNPSCDSIQCWPMTPVNPITGLTGLDQVLRFVESLGGPNQLPLFSHWLQVPLQQLFEGYTFPEGPTSDPDNPTSAGIANPNEGIGPNGSVPDSYGFTGTRPLTDAEGNIVYDEYGNQINLMPWAGLTFKFDPLNPFQQWFDSLLQPVNWSVNGDDPTVGFHLPTFADIGQTMKAFTAGLVVDFNPFVAGSPFCAGLCTSPPLGLTTLDLVKAIQAMGEPNPQIQQWIDLTEQDAANAVGNANGSTDEQVMAGISALQTGVFTFDAQTQNDIIDLLAQINPYLPNLAVNSGLLTDPGLLGPWPVNPETGYLMPPTWTPGVPLDEQMIGDYGGRDSSLLWEDLVNFFNPSAGMLTPDFDGLWSDFGSWFTF</sequence>
<dbReference type="Proteomes" id="UP000192327">
    <property type="component" value="Unassembled WGS sequence"/>
</dbReference>
<evidence type="ECO:0000313" key="5">
    <source>
        <dbReference type="Proteomes" id="UP000192327"/>
    </source>
</evidence>